<dbReference type="AlphaFoldDB" id="A0A4Z2GNA8"/>
<evidence type="ECO:0000313" key="2">
    <source>
        <dbReference type="Proteomes" id="UP000314294"/>
    </source>
</evidence>
<reference evidence="1 2" key="1">
    <citation type="submission" date="2019-03" db="EMBL/GenBank/DDBJ databases">
        <title>First draft genome of Liparis tanakae, snailfish: a comprehensive survey of snailfish specific genes.</title>
        <authorList>
            <person name="Kim W."/>
            <person name="Song I."/>
            <person name="Jeong J.-H."/>
            <person name="Kim D."/>
            <person name="Kim S."/>
            <person name="Ryu S."/>
            <person name="Song J.Y."/>
            <person name="Lee S.K."/>
        </authorList>
    </citation>
    <scope>NUCLEOTIDE SEQUENCE [LARGE SCALE GENOMIC DNA]</scope>
    <source>
        <tissue evidence="1">Muscle</tissue>
    </source>
</reference>
<organism evidence="1 2">
    <name type="scientific">Liparis tanakae</name>
    <name type="common">Tanaka's snailfish</name>
    <dbReference type="NCBI Taxonomy" id="230148"/>
    <lineage>
        <taxon>Eukaryota</taxon>
        <taxon>Metazoa</taxon>
        <taxon>Chordata</taxon>
        <taxon>Craniata</taxon>
        <taxon>Vertebrata</taxon>
        <taxon>Euteleostomi</taxon>
        <taxon>Actinopterygii</taxon>
        <taxon>Neopterygii</taxon>
        <taxon>Teleostei</taxon>
        <taxon>Neoteleostei</taxon>
        <taxon>Acanthomorphata</taxon>
        <taxon>Eupercaria</taxon>
        <taxon>Perciformes</taxon>
        <taxon>Cottioidei</taxon>
        <taxon>Cottales</taxon>
        <taxon>Liparidae</taxon>
        <taxon>Liparis</taxon>
    </lineage>
</organism>
<gene>
    <name evidence="1" type="ORF">EYF80_034938</name>
</gene>
<name>A0A4Z2GNA8_9TELE</name>
<accession>A0A4Z2GNA8</accession>
<dbReference type="EMBL" id="SRLO01000473">
    <property type="protein sequence ID" value="TNN54819.1"/>
    <property type="molecule type" value="Genomic_DNA"/>
</dbReference>
<proteinExistence type="predicted"/>
<comment type="caution">
    <text evidence="1">The sequence shown here is derived from an EMBL/GenBank/DDBJ whole genome shotgun (WGS) entry which is preliminary data.</text>
</comment>
<sequence length="62" mass="7224">MPWKDEDVEHKCKEHWRNRDVSFSPLILYSWLKCLSLVSQSRWASSSARLSKEENTAAPASM</sequence>
<keyword evidence="2" id="KW-1185">Reference proteome</keyword>
<evidence type="ECO:0000313" key="1">
    <source>
        <dbReference type="EMBL" id="TNN54819.1"/>
    </source>
</evidence>
<dbReference type="Proteomes" id="UP000314294">
    <property type="component" value="Unassembled WGS sequence"/>
</dbReference>
<protein>
    <submittedName>
        <fullName evidence="1">Uncharacterized protein</fullName>
    </submittedName>
</protein>